<dbReference type="Proteomes" id="UP000427769">
    <property type="component" value="Chromosome"/>
</dbReference>
<dbReference type="Pfam" id="PF00857">
    <property type="entry name" value="Isochorismatase"/>
    <property type="match status" value="1"/>
</dbReference>
<dbReference type="EMBL" id="AP021875">
    <property type="protein sequence ID" value="BBO76319.1"/>
    <property type="molecule type" value="Genomic_DNA"/>
</dbReference>
<protein>
    <submittedName>
        <fullName evidence="3">Isochorismatase</fullName>
    </submittedName>
</protein>
<dbReference type="Gene3D" id="3.40.50.850">
    <property type="entry name" value="Isochorismatase-like"/>
    <property type="match status" value="1"/>
</dbReference>
<dbReference type="SUPFAM" id="SSF52499">
    <property type="entry name" value="Isochorismatase-like hydrolases"/>
    <property type="match status" value="1"/>
</dbReference>
<keyword evidence="1" id="KW-0378">Hydrolase</keyword>
<accession>A0A5K7Z832</accession>
<dbReference type="PANTHER" id="PTHR43540:SF6">
    <property type="entry name" value="ISOCHORISMATASE-LIKE DOMAIN-CONTAINING PROTEIN"/>
    <property type="match status" value="1"/>
</dbReference>
<dbReference type="PANTHER" id="PTHR43540">
    <property type="entry name" value="PEROXYUREIDOACRYLATE/UREIDOACRYLATE AMIDOHYDROLASE-RELATED"/>
    <property type="match status" value="1"/>
</dbReference>
<sequence>MVKSALIVVDMLNDFIDEKGALYSGQAARDIVPFVRRRLEAHRQAGSLVIFLQDAHSEDDLEFEKFPKHCVAGTWGSCIIDELTPNDGEHVLPKTRYSGFYGTDLEKILAAFGPEEVEVVGVCTSICVMDTVGGLANRDYHTTVPSAGVADFDDEAHRFALQRMERLYGARIQ</sequence>
<name>A0A5K7Z832_9BACT</name>
<dbReference type="KEGG" id="dwd:DSCW_37360"/>
<dbReference type="AlphaFoldDB" id="A0A5K7Z832"/>
<organism evidence="3 4">
    <name type="scientific">Desulfosarcina widdelii</name>
    <dbReference type="NCBI Taxonomy" id="947919"/>
    <lineage>
        <taxon>Bacteria</taxon>
        <taxon>Pseudomonadati</taxon>
        <taxon>Thermodesulfobacteriota</taxon>
        <taxon>Desulfobacteria</taxon>
        <taxon>Desulfobacterales</taxon>
        <taxon>Desulfosarcinaceae</taxon>
        <taxon>Desulfosarcina</taxon>
    </lineage>
</organism>
<feature type="domain" description="Isochorismatase-like" evidence="2">
    <location>
        <begin position="4"/>
        <end position="168"/>
    </location>
</feature>
<dbReference type="InterPro" id="IPR000868">
    <property type="entry name" value="Isochorismatase-like_dom"/>
</dbReference>
<evidence type="ECO:0000313" key="4">
    <source>
        <dbReference type="Proteomes" id="UP000427769"/>
    </source>
</evidence>
<dbReference type="GO" id="GO:0016787">
    <property type="term" value="F:hydrolase activity"/>
    <property type="evidence" value="ECO:0007669"/>
    <property type="project" value="UniProtKB-KW"/>
</dbReference>
<keyword evidence="4" id="KW-1185">Reference proteome</keyword>
<evidence type="ECO:0000256" key="1">
    <source>
        <dbReference type="ARBA" id="ARBA00022801"/>
    </source>
</evidence>
<dbReference type="RefSeq" id="WP_155305155.1">
    <property type="nucleotide sequence ID" value="NZ_AP021875.1"/>
</dbReference>
<dbReference type="OrthoDB" id="9791276at2"/>
<gene>
    <name evidence="3" type="ORF">DSCW_37360</name>
</gene>
<dbReference type="CDD" id="cd00431">
    <property type="entry name" value="cysteine_hydrolases"/>
    <property type="match status" value="1"/>
</dbReference>
<evidence type="ECO:0000313" key="3">
    <source>
        <dbReference type="EMBL" id="BBO76319.1"/>
    </source>
</evidence>
<dbReference type="InterPro" id="IPR050272">
    <property type="entry name" value="Isochorismatase-like_hydrls"/>
</dbReference>
<proteinExistence type="predicted"/>
<dbReference type="InterPro" id="IPR036380">
    <property type="entry name" value="Isochorismatase-like_sf"/>
</dbReference>
<evidence type="ECO:0000259" key="2">
    <source>
        <dbReference type="Pfam" id="PF00857"/>
    </source>
</evidence>
<reference evidence="3 4" key="1">
    <citation type="submission" date="2019-11" db="EMBL/GenBank/DDBJ databases">
        <title>Comparative genomics of hydrocarbon-degrading Desulfosarcina strains.</title>
        <authorList>
            <person name="Watanabe M."/>
            <person name="Kojima H."/>
            <person name="Fukui M."/>
        </authorList>
    </citation>
    <scope>NUCLEOTIDE SEQUENCE [LARGE SCALE GENOMIC DNA]</scope>
    <source>
        <strain evidence="3 4">PP31</strain>
    </source>
</reference>